<dbReference type="PANTHER" id="PTHR34719">
    <property type="entry name" value="NICKEL-RESPONSIVE REGULATOR"/>
    <property type="match status" value="1"/>
</dbReference>
<evidence type="ECO:0000256" key="1">
    <source>
        <dbReference type="ARBA" id="ARBA00008478"/>
    </source>
</evidence>
<feature type="compositionally biased region" description="Basic and acidic residues" evidence="5">
    <location>
        <begin position="138"/>
        <end position="147"/>
    </location>
</feature>
<evidence type="ECO:0000259" key="6">
    <source>
        <dbReference type="Pfam" id="PF01402"/>
    </source>
</evidence>
<dbReference type="Proteomes" id="UP000241362">
    <property type="component" value="Unassembled WGS sequence"/>
</dbReference>
<feature type="domain" description="Transcription factor NikR nickel binding C-terminal" evidence="7">
    <location>
        <begin position="54"/>
        <end position="126"/>
    </location>
</feature>
<reference evidence="8 9" key="1">
    <citation type="submission" date="2018-03" db="EMBL/GenBank/DDBJ databases">
        <title>Rhodobacter blasticus.</title>
        <authorList>
            <person name="Meyer T.E."/>
            <person name="Miller S."/>
            <person name="Lodha T."/>
            <person name="Gandham S."/>
            <person name="Chintalapati S."/>
            <person name="Chintalapati V.R."/>
        </authorList>
    </citation>
    <scope>NUCLEOTIDE SEQUENCE [LARGE SCALE GENOMIC DNA]</scope>
    <source>
        <strain evidence="8 9">DSM 2131</strain>
    </source>
</reference>
<dbReference type="GO" id="GO:0006355">
    <property type="term" value="P:regulation of DNA-templated transcription"/>
    <property type="evidence" value="ECO:0007669"/>
    <property type="project" value="InterPro"/>
</dbReference>
<keyword evidence="9" id="KW-1185">Reference proteome</keyword>
<organism evidence="8 9">
    <name type="scientific">Fuscovulum blasticum DSM 2131</name>
    <dbReference type="NCBI Taxonomy" id="1188250"/>
    <lineage>
        <taxon>Bacteria</taxon>
        <taxon>Pseudomonadati</taxon>
        <taxon>Pseudomonadota</taxon>
        <taxon>Alphaproteobacteria</taxon>
        <taxon>Rhodobacterales</taxon>
        <taxon>Paracoccaceae</taxon>
        <taxon>Pseudogemmobacter</taxon>
    </lineage>
</organism>
<comment type="similarity">
    <text evidence="1">Belongs to the transcriptional regulatory CopG/NikR family.</text>
</comment>
<dbReference type="SUPFAM" id="SSF47598">
    <property type="entry name" value="Ribbon-helix-helix"/>
    <property type="match status" value="1"/>
</dbReference>
<dbReference type="InterPro" id="IPR050192">
    <property type="entry name" value="CopG/NikR_regulator"/>
</dbReference>
<dbReference type="InterPro" id="IPR045865">
    <property type="entry name" value="ACT-like_dom_sf"/>
</dbReference>
<dbReference type="SUPFAM" id="SSF55021">
    <property type="entry name" value="ACT-like"/>
    <property type="match status" value="1"/>
</dbReference>
<comment type="caution">
    <text evidence="8">The sequence shown here is derived from an EMBL/GenBank/DDBJ whole genome shotgun (WGS) entry which is preliminary data.</text>
</comment>
<name>A0A2T4JDA4_FUSBL</name>
<keyword evidence="4" id="KW-0804">Transcription</keyword>
<evidence type="ECO:0000256" key="4">
    <source>
        <dbReference type="ARBA" id="ARBA00023163"/>
    </source>
</evidence>
<evidence type="ECO:0000256" key="5">
    <source>
        <dbReference type="SAM" id="MobiDB-lite"/>
    </source>
</evidence>
<evidence type="ECO:0000256" key="2">
    <source>
        <dbReference type="ARBA" id="ARBA00023015"/>
    </source>
</evidence>
<dbReference type="RefSeq" id="WP_107671902.1">
    <property type="nucleotide sequence ID" value="NZ_PZKE01000002.1"/>
</dbReference>
<protein>
    <submittedName>
        <fullName evidence="8">Nickel-responsive transcriptional regulator NikR</fullName>
    </submittedName>
</protein>
<evidence type="ECO:0000259" key="7">
    <source>
        <dbReference type="Pfam" id="PF08753"/>
    </source>
</evidence>
<dbReference type="InterPro" id="IPR013321">
    <property type="entry name" value="Arc_rbn_hlx_hlx"/>
</dbReference>
<accession>A0A2T4JDA4</accession>
<evidence type="ECO:0000256" key="3">
    <source>
        <dbReference type="ARBA" id="ARBA00023125"/>
    </source>
</evidence>
<dbReference type="GO" id="GO:0003677">
    <property type="term" value="F:DNA binding"/>
    <property type="evidence" value="ECO:0007669"/>
    <property type="project" value="UniProtKB-KW"/>
</dbReference>
<dbReference type="InterPro" id="IPR010985">
    <property type="entry name" value="Ribbon_hlx_hlx"/>
</dbReference>
<dbReference type="Gene3D" id="3.30.70.1150">
    <property type="entry name" value="ACT-like. Chain A, domain 2"/>
    <property type="match status" value="1"/>
</dbReference>
<evidence type="ECO:0000313" key="9">
    <source>
        <dbReference type="Proteomes" id="UP000241362"/>
    </source>
</evidence>
<keyword evidence="2" id="KW-0805">Transcription regulation</keyword>
<dbReference type="InterPro" id="IPR014864">
    <property type="entry name" value="TF_NikR_Ni-bd_C"/>
</dbReference>
<keyword evidence="3" id="KW-0238">DNA-binding</keyword>
<dbReference type="Pfam" id="PF01402">
    <property type="entry name" value="RHH_1"/>
    <property type="match status" value="1"/>
</dbReference>
<gene>
    <name evidence="8" type="ORF">C5F44_02315</name>
</gene>
<sequence length="157" mass="17454">MIRTTITLDDELAAELEAYVARSPVQNRSEAIRDLIRRGLAVEPAARPDQGCFAVVSCAVDQTMPELAKRIREGRLARHSEILLHTSIPINHGETVDISVLRGDFARVSDYAAQLFLERGVRHGAAGLIPVEEHVETHAHEGEEPHSHTHLRVQQSF</sequence>
<dbReference type="CDD" id="cd22231">
    <property type="entry name" value="RHH_NikR_HicB-like"/>
    <property type="match status" value="1"/>
</dbReference>
<feature type="domain" description="Ribbon-helix-helix protein CopG" evidence="6">
    <location>
        <begin position="3"/>
        <end position="41"/>
    </location>
</feature>
<dbReference type="AlphaFoldDB" id="A0A2T4JDA4"/>
<dbReference type="InterPro" id="IPR027271">
    <property type="entry name" value="Acetolactate_synth/TF_NikR_C"/>
</dbReference>
<dbReference type="Pfam" id="PF08753">
    <property type="entry name" value="NikR_C"/>
    <property type="match status" value="1"/>
</dbReference>
<dbReference type="PANTHER" id="PTHR34719:SF2">
    <property type="entry name" value="NICKEL-RESPONSIVE REGULATOR"/>
    <property type="match status" value="1"/>
</dbReference>
<feature type="region of interest" description="Disordered" evidence="5">
    <location>
        <begin position="138"/>
        <end position="157"/>
    </location>
</feature>
<dbReference type="NCBIfam" id="NF002815">
    <property type="entry name" value="PRK02967.1"/>
    <property type="match status" value="1"/>
</dbReference>
<dbReference type="EMBL" id="PZKE01000002">
    <property type="protein sequence ID" value="PTE15894.1"/>
    <property type="molecule type" value="Genomic_DNA"/>
</dbReference>
<dbReference type="Gene3D" id="1.10.1220.10">
    <property type="entry name" value="Met repressor-like"/>
    <property type="match status" value="1"/>
</dbReference>
<proteinExistence type="inferred from homology"/>
<dbReference type="InterPro" id="IPR002145">
    <property type="entry name" value="CopG"/>
</dbReference>
<evidence type="ECO:0000313" key="8">
    <source>
        <dbReference type="EMBL" id="PTE15894.1"/>
    </source>
</evidence>